<proteinExistence type="predicted"/>
<gene>
    <name evidence="1" type="ORF">FMOSSE_LOCUS10411</name>
</gene>
<reference evidence="1" key="1">
    <citation type="submission" date="2021-06" db="EMBL/GenBank/DDBJ databases">
        <authorList>
            <person name="Kallberg Y."/>
            <person name="Tangrot J."/>
            <person name="Rosling A."/>
        </authorList>
    </citation>
    <scope>NUCLEOTIDE SEQUENCE</scope>
    <source>
        <strain evidence="1">87-6 pot B 2015</strain>
    </source>
</reference>
<organism evidence="1 2">
    <name type="scientific">Funneliformis mosseae</name>
    <name type="common">Endomycorrhizal fungus</name>
    <name type="synonym">Glomus mosseae</name>
    <dbReference type="NCBI Taxonomy" id="27381"/>
    <lineage>
        <taxon>Eukaryota</taxon>
        <taxon>Fungi</taxon>
        <taxon>Fungi incertae sedis</taxon>
        <taxon>Mucoromycota</taxon>
        <taxon>Glomeromycotina</taxon>
        <taxon>Glomeromycetes</taxon>
        <taxon>Glomerales</taxon>
        <taxon>Glomeraceae</taxon>
        <taxon>Funneliformis</taxon>
    </lineage>
</organism>
<dbReference type="EMBL" id="CAJVPP010003450">
    <property type="protein sequence ID" value="CAG8629540.1"/>
    <property type="molecule type" value="Genomic_DNA"/>
</dbReference>
<evidence type="ECO:0000313" key="2">
    <source>
        <dbReference type="Proteomes" id="UP000789375"/>
    </source>
</evidence>
<comment type="caution">
    <text evidence="1">The sequence shown here is derived from an EMBL/GenBank/DDBJ whole genome shotgun (WGS) entry which is preliminary data.</text>
</comment>
<protein>
    <submittedName>
        <fullName evidence="1">3660_t:CDS:1</fullName>
    </submittedName>
</protein>
<keyword evidence="2" id="KW-1185">Reference proteome</keyword>
<name>A0A9N9GRK6_FUNMO</name>
<dbReference type="Proteomes" id="UP000789375">
    <property type="component" value="Unassembled WGS sequence"/>
</dbReference>
<accession>A0A9N9GRK6</accession>
<evidence type="ECO:0000313" key="1">
    <source>
        <dbReference type="EMBL" id="CAG8629540.1"/>
    </source>
</evidence>
<dbReference type="AlphaFoldDB" id="A0A9N9GRK6"/>
<sequence length="56" mass="6676">MTLNFGNTVTCKQSYYESNILDANTINIEEMEILDFIKDYVNFTYLMEQSWTVCDY</sequence>